<organism evidence="2 3">
    <name type="scientific">Catalinimonas alkaloidigena</name>
    <dbReference type="NCBI Taxonomy" id="1075417"/>
    <lineage>
        <taxon>Bacteria</taxon>
        <taxon>Pseudomonadati</taxon>
        <taxon>Bacteroidota</taxon>
        <taxon>Cytophagia</taxon>
        <taxon>Cytophagales</taxon>
        <taxon>Catalimonadaceae</taxon>
        <taxon>Catalinimonas</taxon>
    </lineage>
</organism>
<protein>
    <recommendedName>
        <fullName evidence="4">Secreted protein</fullName>
    </recommendedName>
</protein>
<dbReference type="Proteomes" id="UP000198510">
    <property type="component" value="Unassembled WGS sequence"/>
</dbReference>
<dbReference type="EMBL" id="FNFO01000001">
    <property type="protein sequence ID" value="SDJ97633.1"/>
    <property type="molecule type" value="Genomic_DNA"/>
</dbReference>
<evidence type="ECO:0000313" key="3">
    <source>
        <dbReference type="Proteomes" id="UP000198510"/>
    </source>
</evidence>
<reference evidence="2 3" key="1">
    <citation type="submission" date="2016-10" db="EMBL/GenBank/DDBJ databases">
        <authorList>
            <person name="de Groot N.N."/>
        </authorList>
    </citation>
    <scope>NUCLEOTIDE SEQUENCE [LARGE SCALE GENOMIC DNA]</scope>
    <source>
        <strain evidence="2 3">DSM 25186</strain>
    </source>
</reference>
<feature type="signal peptide" evidence="1">
    <location>
        <begin position="1"/>
        <end position="18"/>
    </location>
</feature>
<evidence type="ECO:0008006" key="4">
    <source>
        <dbReference type="Google" id="ProtNLM"/>
    </source>
</evidence>
<evidence type="ECO:0000256" key="1">
    <source>
        <dbReference type="SAM" id="SignalP"/>
    </source>
</evidence>
<accession>A0A1G8Y4I0</accession>
<proteinExistence type="predicted"/>
<dbReference type="STRING" id="1075417.SAMN05421823_101565"/>
<feature type="chain" id="PRO_5011764413" description="Secreted protein" evidence="1">
    <location>
        <begin position="19"/>
        <end position="109"/>
    </location>
</feature>
<dbReference type="AlphaFoldDB" id="A0A1G8Y4I0"/>
<keyword evidence="1" id="KW-0732">Signal</keyword>
<name>A0A1G8Y4I0_9BACT</name>
<evidence type="ECO:0000313" key="2">
    <source>
        <dbReference type="EMBL" id="SDJ97633.1"/>
    </source>
</evidence>
<sequence>MGLLLILASLCTYRLSFATTPSPTSDVAYQDEAQVQIASRAAVVGTLPDVPVVSQEQAPEVEVRKAFFRLFSFYCLAFRPVQAEIPFCRALLLRPVATPLLELTFTNAP</sequence>
<gene>
    <name evidence="2" type="ORF">SAMN05421823_101565</name>
</gene>
<keyword evidence="3" id="KW-1185">Reference proteome</keyword>